<dbReference type="GeneID" id="13184"/>
<dbReference type="GeneTree" id="ENSGT00390000008585"/>
<dbReference type="InterPro" id="IPR001229">
    <property type="entry name" value="Jacalin-like_lectin_dom"/>
</dbReference>
<dbReference type="PANTHER" id="PTHR33589:SF1">
    <property type="entry name" value="ZYMOGEN GRANULE PROTEIN 16 HOMOLOG B"/>
    <property type="match status" value="1"/>
</dbReference>
<feature type="domain" description="Jacalin-type lectin" evidence="4">
    <location>
        <begin position="21"/>
        <end position="159"/>
    </location>
</feature>
<evidence type="ECO:0000256" key="2">
    <source>
        <dbReference type="ARBA" id="ARBA00022734"/>
    </source>
</evidence>
<reference evidence="5 7" key="2">
    <citation type="journal article" date="2011" name="PLoS Biol.">
        <title>Modernizing reference genome assemblies.</title>
        <authorList>
            <person name="Church D.M."/>
            <person name="Schneider V.A."/>
            <person name="Graves T."/>
            <person name="Auger K."/>
            <person name="Cunningham F."/>
            <person name="Bouk N."/>
            <person name="Chen H.C."/>
            <person name="Agarwala R."/>
            <person name="McLaren W.M."/>
            <person name="Ritchie G.R."/>
            <person name="Albracht D."/>
            <person name="Kremitzki M."/>
            <person name="Rock S."/>
            <person name="Kotkiewicz H."/>
            <person name="Kremitzki C."/>
            <person name="Wollam A."/>
            <person name="Trani L."/>
            <person name="Fulton L."/>
            <person name="Fulton R."/>
            <person name="Matthews L."/>
            <person name="Whitehead S."/>
            <person name="Chow W."/>
            <person name="Torrance J."/>
            <person name="Dunn M."/>
            <person name="Harden G."/>
            <person name="Threadgold G."/>
            <person name="Wood J."/>
            <person name="Collins J."/>
            <person name="Heath P."/>
            <person name="Griffiths G."/>
            <person name="Pelan S."/>
            <person name="Grafham D."/>
            <person name="Eichler E.E."/>
            <person name="Weinstock G."/>
            <person name="Mardis E.R."/>
            <person name="Wilson R.K."/>
            <person name="Howe K."/>
            <person name="Flicek P."/>
            <person name="Hubbard T."/>
        </authorList>
    </citation>
    <scope>NUCLEOTIDE SEQUENCE [LARGE SCALE GENOMIC DNA]</scope>
    <source>
        <strain evidence="5 7">C57BL/6J</strain>
    </source>
</reference>
<reference evidence="5" key="4">
    <citation type="submission" date="2025-09" db="UniProtKB">
        <authorList>
            <consortium name="Ensembl"/>
        </authorList>
    </citation>
    <scope>IDENTIFICATION</scope>
    <source>
        <strain evidence="5">C57BL/6J</strain>
    </source>
</reference>
<dbReference type="Bgee" id="ENSMUSG00000096445">
    <property type="expression patterns" value="Expressed in submandibular gland primordium and 8 other cell types or tissues"/>
</dbReference>
<reference evidence="5" key="3">
    <citation type="submission" date="2025-08" db="UniProtKB">
        <authorList>
            <consortium name="Ensembl"/>
        </authorList>
    </citation>
    <scope>IDENTIFICATION</scope>
    <source>
        <strain evidence="5">C57BL/6J</strain>
    </source>
</reference>
<keyword evidence="7" id="KW-1185">Reference proteome</keyword>
<dbReference type="Gene3D" id="2.100.10.30">
    <property type="entry name" value="Jacalin-like lectin domain"/>
    <property type="match status" value="1"/>
</dbReference>
<evidence type="ECO:0000313" key="5">
    <source>
        <dbReference type="Ensembl" id="ENSMUSP00000064663.4"/>
    </source>
</evidence>
<dbReference type="RefSeq" id="NP_064294.2">
    <property type="nucleotide sequence ID" value="NM_019910.3"/>
</dbReference>
<feature type="signal peptide" evidence="3">
    <location>
        <begin position="1"/>
        <end position="23"/>
    </location>
</feature>
<accession>L7N1X9</accession>
<dbReference type="BioGRID-ORCS" id="13184">
    <property type="hits" value="1 hit in 78 CRISPR screens"/>
</dbReference>
<dbReference type="PhylomeDB" id="L7N1X9"/>
<dbReference type="SMART" id="SM00915">
    <property type="entry name" value="Jacalin"/>
    <property type="match status" value="1"/>
</dbReference>
<feature type="chain" id="PRO_5003982279" evidence="3">
    <location>
        <begin position="24"/>
        <end position="171"/>
    </location>
</feature>
<proteinExistence type="evidence at protein level"/>
<dbReference type="UCSC" id="uc008atz.1">
    <property type="organism name" value="mouse"/>
</dbReference>
<protein>
    <submittedName>
        <fullName evidence="5">Demilune cell and parotid protein 1</fullName>
    </submittedName>
</protein>
<dbReference type="VEuPathDB" id="HostDB:ENSMUSG00000096445"/>
<evidence type="ECO:0000259" key="4">
    <source>
        <dbReference type="PROSITE" id="PS51752"/>
    </source>
</evidence>
<dbReference type="AGR" id="MGI:105949"/>
<dbReference type="AlphaFoldDB" id="L7N1X9"/>
<dbReference type="GO" id="GO:0005615">
    <property type="term" value="C:extracellular space"/>
    <property type="evidence" value="ECO:0000314"/>
    <property type="project" value="MGI"/>
</dbReference>
<dbReference type="InterPro" id="IPR036404">
    <property type="entry name" value="Jacalin-like_lectin_dom_sf"/>
</dbReference>
<dbReference type="MGI" id="MGI:105949">
    <property type="gene designation" value="Dcpp1"/>
</dbReference>
<dbReference type="OrthoDB" id="9606821at2759"/>
<dbReference type="KEGG" id="mmu:13184"/>
<gene>
    <name evidence="5 6" type="primary">Dcpp1</name>
</gene>
<reference evidence="5 7" key="1">
    <citation type="journal article" date="2009" name="PLoS Biol.">
        <title>Lineage-specific biology revealed by a finished genome assembly of the mouse.</title>
        <authorList>
            <consortium name="Mouse Genome Sequencing Consortium"/>
            <person name="Church D.M."/>
            <person name="Goodstadt L."/>
            <person name="Hillier L.W."/>
            <person name="Zody M.C."/>
            <person name="Goldstein S."/>
            <person name="She X."/>
            <person name="Bult C.J."/>
            <person name="Agarwala R."/>
            <person name="Cherry J.L."/>
            <person name="DiCuccio M."/>
            <person name="Hlavina W."/>
            <person name="Kapustin Y."/>
            <person name="Meric P."/>
            <person name="Maglott D."/>
            <person name="Birtle Z."/>
            <person name="Marques A.C."/>
            <person name="Graves T."/>
            <person name="Zhou S."/>
            <person name="Teague B."/>
            <person name="Potamousis K."/>
            <person name="Churas C."/>
            <person name="Place M."/>
            <person name="Herschleb J."/>
            <person name="Runnheim R."/>
            <person name="Forrest D."/>
            <person name="Amos-Landgraf J."/>
            <person name="Schwartz D.C."/>
            <person name="Cheng Z."/>
            <person name="Lindblad-Toh K."/>
            <person name="Eichler E.E."/>
            <person name="Ponting C.P."/>
        </authorList>
    </citation>
    <scope>NUCLEOTIDE SEQUENCE [LARGE SCALE GENOMIC DNA]</scope>
    <source>
        <strain evidence="5 7">C57BL/6J</strain>
    </source>
</reference>
<dbReference type="InParanoid" id="L7N1X9"/>
<evidence type="ECO:0007829" key="8">
    <source>
        <dbReference type="ProteomicsDB" id="L7N1X9"/>
    </source>
</evidence>
<dbReference type="RefSeq" id="NP_001396959.1">
    <property type="nucleotide sequence ID" value="NM_001410030.1"/>
</dbReference>
<organism evidence="5 7">
    <name type="scientific">Mus musculus</name>
    <name type="common">Mouse</name>
    <dbReference type="NCBI Taxonomy" id="10090"/>
    <lineage>
        <taxon>Eukaryota</taxon>
        <taxon>Metazoa</taxon>
        <taxon>Chordata</taxon>
        <taxon>Craniata</taxon>
        <taxon>Vertebrata</taxon>
        <taxon>Euteleostomi</taxon>
        <taxon>Mammalia</taxon>
        <taxon>Eutheria</taxon>
        <taxon>Euarchontoglires</taxon>
        <taxon>Glires</taxon>
        <taxon>Rodentia</taxon>
        <taxon>Myomorpha</taxon>
        <taxon>Muroidea</taxon>
        <taxon>Muridae</taxon>
        <taxon>Murinae</taxon>
        <taxon>Mus</taxon>
        <taxon>Mus</taxon>
    </lineage>
</organism>
<dbReference type="Pfam" id="PF01419">
    <property type="entry name" value="Jacalin"/>
    <property type="match status" value="1"/>
</dbReference>
<evidence type="ECO:0000256" key="3">
    <source>
        <dbReference type="SAM" id="SignalP"/>
    </source>
</evidence>
<evidence type="ECO:0000256" key="1">
    <source>
        <dbReference type="ARBA" id="ARBA00022729"/>
    </source>
</evidence>
<dbReference type="PROSITE" id="PS51752">
    <property type="entry name" value="JACALIN_LECTIN"/>
    <property type="match status" value="1"/>
</dbReference>
<dbReference type="InterPro" id="IPR052321">
    <property type="entry name" value="PolyBind_ProtTraffic"/>
</dbReference>
<keyword evidence="1 3" id="KW-0732">Signal</keyword>
<dbReference type="RNAct" id="L7N1X9">
    <property type="molecule type" value="protein"/>
</dbReference>
<sequence>MFQLEAMLALLILAFLGTPTVLTQDYHGPEVGKHSCTSAPEGKNITSIRVFLKGRLIVGIQLNYDDNKDGQVYGSTAGKEMVARLSKEEHIIAAQGTYTPSALTQIIFTTNQPRQLMVGYYVGNSEYSSFPNDPSHVLKGACVSWRAGGIKSILFLWGSENSSCVKYGHSG</sequence>
<dbReference type="STRING" id="10090.ENSMUSP00000064663"/>
<name>L7N1X9_MOUSE</name>
<dbReference type="HOGENOM" id="CLU_1562386_0_0_1"/>
<keyword evidence="8" id="KW-1267">Proteomics identification</keyword>
<dbReference type="FunFam" id="2.100.10.30:FF:000005">
    <property type="entry name" value="Demilune cell and parotid protein 1"/>
    <property type="match status" value="1"/>
</dbReference>
<dbReference type="PaxDb" id="10090-ENSMUSP00000064663"/>
<evidence type="ECO:0000313" key="7">
    <source>
        <dbReference type="Proteomes" id="UP000000589"/>
    </source>
</evidence>
<dbReference type="SMR" id="L7N1X9"/>
<dbReference type="CTD" id="13184"/>
<dbReference type="Ensembl" id="ENSMUST00000068580.4">
    <property type="protein sequence ID" value="ENSMUSP00000064663.4"/>
    <property type="gene ID" value="ENSMUSG00000096445.2"/>
</dbReference>
<dbReference type="PANTHER" id="PTHR33589">
    <property type="entry name" value="OS11G0524900 PROTEIN"/>
    <property type="match status" value="1"/>
</dbReference>
<dbReference type="ProteomicsDB" id="353621"/>
<dbReference type="GO" id="GO:0030246">
    <property type="term" value="F:carbohydrate binding"/>
    <property type="evidence" value="ECO:0007669"/>
    <property type="project" value="UniProtKB-KW"/>
</dbReference>
<keyword evidence="2" id="KW-0430">Lectin</keyword>
<dbReference type="SUPFAM" id="SSF51101">
    <property type="entry name" value="Mannose-binding lectins"/>
    <property type="match status" value="1"/>
</dbReference>
<dbReference type="GO" id="GO:0001824">
    <property type="term" value="P:blastocyst development"/>
    <property type="evidence" value="ECO:0000314"/>
    <property type="project" value="MGI"/>
</dbReference>
<evidence type="ECO:0000313" key="6">
    <source>
        <dbReference type="MGI" id="MGI:105949"/>
    </source>
</evidence>
<dbReference type="FunCoup" id="L7N1X9">
    <property type="interactions" value="32"/>
</dbReference>
<dbReference type="Proteomes" id="UP000000589">
    <property type="component" value="Chromosome 17"/>
</dbReference>